<organism evidence="1 2">
    <name type="scientific">Streptomyces antimycoticus</name>
    <dbReference type="NCBI Taxonomy" id="68175"/>
    <lineage>
        <taxon>Bacteria</taxon>
        <taxon>Bacillati</taxon>
        <taxon>Actinomycetota</taxon>
        <taxon>Actinomycetes</taxon>
        <taxon>Kitasatosporales</taxon>
        <taxon>Streptomycetaceae</taxon>
        <taxon>Streptomyces</taxon>
        <taxon>Streptomyces violaceusniger group</taxon>
    </lineage>
</organism>
<reference evidence="1 2" key="1">
    <citation type="journal article" date="2020" name="Int. J. Syst. Evol. Microbiol.">
        <title>Reclassification of Streptomyces castelarensis and Streptomyces sporoclivatus as later heterotypic synonyms of Streptomyces antimycoticus.</title>
        <authorList>
            <person name="Komaki H."/>
            <person name="Tamura T."/>
        </authorList>
    </citation>
    <scope>NUCLEOTIDE SEQUENCE [LARGE SCALE GENOMIC DNA]</scope>
    <source>
        <strain evidence="1 2">NBRC 100767</strain>
    </source>
</reference>
<evidence type="ECO:0000313" key="2">
    <source>
        <dbReference type="Proteomes" id="UP000463951"/>
    </source>
</evidence>
<evidence type="ECO:0000313" key="1">
    <source>
        <dbReference type="EMBL" id="BBJ41395.1"/>
    </source>
</evidence>
<name>A0A499UHY8_9ACTN</name>
<protein>
    <submittedName>
        <fullName evidence="1">Uncharacterized protein</fullName>
    </submittedName>
</protein>
<dbReference type="AlphaFoldDB" id="A0A499UHY8"/>
<dbReference type="EMBL" id="AP019620">
    <property type="protein sequence ID" value="BBJ41395.1"/>
    <property type="molecule type" value="Genomic_DNA"/>
</dbReference>
<proteinExistence type="predicted"/>
<gene>
    <name evidence="1" type="ORF">SSPO_041130</name>
</gene>
<dbReference type="Proteomes" id="UP000463951">
    <property type="component" value="Chromosome"/>
</dbReference>
<accession>A0A499UHY8</accession>
<sequence>MRPDDLTGPELRLWAAFAAGGEVDLRPRDAVGGTAVDGGGWGPERRVRASVVRSLLLGGADAISGETPMVHLVGARIGGKLRLVFAEVCCVLWLEECWFEEAPQLYGPHFG</sequence>